<name>A0ABR0F498_ZASCE</name>
<keyword evidence="3" id="KW-1185">Reference proteome</keyword>
<gene>
    <name evidence="2" type="ORF">PRZ48_002147</name>
</gene>
<comment type="caution">
    <text evidence="2">The sequence shown here is derived from an EMBL/GenBank/DDBJ whole genome shotgun (WGS) entry which is preliminary data.</text>
</comment>
<organism evidence="2 3">
    <name type="scientific">Zasmidium cellare</name>
    <name type="common">Wine cellar mold</name>
    <name type="synonym">Racodium cellare</name>
    <dbReference type="NCBI Taxonomy" id="395010"/>
    <lineage>
        <taxon>Eukaryota</taxon>
        <taxon>Fungi</taxon>
        <taxon>Dikarya</taxon>
        <taxon>Ascomycota</taxon>
        <taxon>Pezizomycotina</taxon>
        <taxon>Dothideomycetes</taxon>
        <taxon>Dothideomycetidae</taxon>
        <taxon>Mycosphaerellales</taxon>
        <taxon>Mycosphaerellaceae</taxon>
        <taxon>Zasmidium</taxon>
    </lineage>
</organism>
<dbReference type="EMBL" id="JAXOVC010000001">
    <property type="protein sequence ID" value="KAK4508409.1"/>
    <property type="molecule type" value="Genomic_DNA"/>
</dbReference>
<feature type="compositionally biased region" description="Acidic residues" evidence="1">
    <location>
        <begin position="62"/>
        <end position="72"/>
    </location>
</feature>
<proteinExistence type="predicted"/>
<feature type="compositionally biased region" description="Polar residues" evidence="1">
    <location>
        <begin position="624"/>
        <end position="650"/>
    </location>
</feature>
<protein>
    <submittedName>
        <fullName evidence="2">Uncharacterized protein</fullName>
    </submittedName>
</protein>
<feature type="compositionally biased region" description="Polar residues" evidence="1">
    <location>
        <begin position="131"/>
        <end position="140"/>
    </location>
</feature>
<feature type="compositionally biased region" description="Acidic residues" evidence="1">
    <location>
        <begin position="356"/>
        <end position="369"/>
    </location>
</feature>
<evidence type="ECO:0000313" key="2">
    <source>
        <dbReference type="EMBL" id="KAK4508409.1"/>
    </source>
</evidence>
<feature type="region of interest" description="Disordered" evidence="1">
    <location>
        <begin position="447"/>
        <end position="708"/>
    </location>
</feature>
<feature type="compositionally biased region" description="Polar residues" evidence="1">
    <location>
        <begin position="190"/>
        <end position="202"/>
    </location>
</feature>
<feature type="region of interest" description="Disordered" evidence="1">
    <location>
        <begin position="1"/>
        <end position="433"/>
    </location>
</feature>
<sequence>MPPKKKTTYSRIAPAPRQTRLSARRARPLTHRRDSPPKLQRRQSTLTQIDYIRSDGVIPNSSDEEEESEYEETQPKKKVRLSGGKKNNKDEGRKPDQSTLTQKWDWKAMAAARDSQESEDDLDMMDEGNVVQDTFSQLEPQKSKARGHTQTQSELLLSAHLDSDSDTEASTQMPKRVAFAASSDVEKLSTRPTTADSTTHPKTPQRPRRTVIPSSETPSSLKLSRHSPKQHEMYERSPLGERSSNMPSLKRSRSPELGTKDDTETPAKISPLDEGPTEPASVSTWKATLAITPKKNSEPRKRQLQRITTIQESDASDLEIDVSPIQSKTEPVAAPAPAQPIQRRQRSLQRVTTIQDSEENSSDLIDPDDVENRDRTGEEEQETAPEPTQNATPAIEDRARGDVDADAPNFDPLELDLSPKRASQSTPPELDDSQLCVVTEPAQGIVSQAVEPQDLNIHAERTAQTEAENPDLEEFDDETDDDLNPRVQHNDEDDEYMEYETYPQTYDPVSAALERDAARYGRDTQYESDPEYADDEGSVVAASEGGMEMDNGTEEVEIVPSSQPGETRIRSSQEADALPTAKGLIQHTSPSGDVDDSGYSSQHPTAKPNKTIPFSADNGGPRPSQISTVVDETQSPRSRLNSVHDLTQKSIPAWPETLSSSPFPLPPGFAMRSQRRAGETQSSGLLDFSLPPPPPLFLSSSRGEGEEV</sequence>
<evidence type="ECO:0000313" key="3">
    <source>
        <dbReference type="Proteomes" id="UP001305779"/>
    </source>
</evidence>
<feature type="compositionally biased region" description="Acidic residues" evidence="1">
    <location>
        <begin position="526"/>
        <end position="537"/>
    </location>
</feature>
<dbReference type="Proteomes" id="UP001305779">
    <property type="component" value="Unassembled WGS sequence"/>
</dbReference>
<feature type="compositionally biased region" description="Acidic residues" evidence="1">
    <location>
        <begin position="468"/>
        <end position="482"/>
    </location>
</feature>
<feature type="compositionally biased region" description="Basic and acidic residues" evidence="1">
    <location>
        <begin position="513"/>
        <end position="525"/>
    </location>
</feature>
<feature type="compositionally biased region" description="Low complexity" evidence="1">
    <location>
        <begin position="333"/>
        <end position="342"/>
    </location>
</feature>
<evidence type="ECO:0000256" key="1">
    <source>
        <dbReference type="SAM" id="MobiDB-lite"/>
    </source>
</evidence>
<feature type="compositionally biased region" description="Acidic residues" evidence="1">
    <location>
        <begin position="117"/>
        <end position="126"/>
    </location>
</feature>
<reference evidence="2 3" key="1">
    <citation type="journal article" date="2023" name="G3 (Bethesda)">
        <title>A chromosome-level genome assembly of Zasmidium syzygii isolated from banana leaves.</title>
        <authorList>
            <person name="van Westerhoven A.C."/>
            <person name="Mehrabi R."/>
            <person name="Talebi R."/>
            <person name="Steentjes M.B.F."/>
            <person name="Corcolon B."/>
            <person name="Chong P.A."/>
            <person name="Kema G.H.J."/>
            <person name="Seidl M.F."/>
        </authorList>
    </citation>
    <scope>NUCLEOTIDE SEQUENCE [LARGE SCALE GENOMIC DNA]</scope>
    <source>
        <strain evidence="2 3">P124</strain>
    </source>
</reference>
<feature type="compositionally biased region" description="Basic and acidic residues" evidence="1">
    <location>
        <begin position="87"/>
        <end position="96"/>
    </location>
</feature>
<feature type="compositionally biased region" description="Basic and acidic residues" evidence="1">
    <location>
        <begin position="229"/>
        <end position="239"/>
    </location>
</feature>
<feature type="compositionally biased region" description="Polar residues" evidence="1">
    <location>
        <begin position="212"/>
        <end position="222"/>
    </location>
</feature>
<accession>A0ABR0F498</accession>